<organism evidence="1 2">
    <name type="scientific">Paenibacillus sambharensis</name>
    <dbReference type="NCBI Taxonomy" id="1803190"/>
    <lineage>
        <taxon>Bacteria</taxon>
        <taxon>Bacillati</taxon>
        <taxon>Bacillota</taxon>
        <taxon>Bacilli</taxon>
        <taxon>Bacillales</taxon>
        <taxon>Paenibacillaceae</taxon>
        <taxon>Paenibacillus</taxon>
    </lineage>
</organism>
<sequence length="244" mass="27255">MSDPLKNSDRVLNKSALTMPPEAGYLASLLMDLRSLRNILNETKGLLDGQPGMIFFKLHSVHAQYLYKVVAAVVKTESIDEAVREAEANVEEYVSASDRLFQSLNQVLNLKLPHSGNFAFGVMAPLLAQDREFVTAFNAYMDGYQAMYTQALESAEACYDAGKKMEQETAAFLVEVRRTVSELEAANKVDQLLVSVYKKKIDMMDLTVRTRVQEARGRAEGYVKSLHEAWLAVSKAGRLTYTGR</sequence>
<dbReference type="EMBL" id="QKRB01000050">
    <property type="protein sequence ID" value="PZD94788.1"/>
    <property type="molecule type" value="Genomic_DNA"/>
</dbReference>
<dbReference type="OrthoDB" id="9858088at2"/>
<keyword evidence="2" id="KW-1185">Reference proteome</keyword>
<gene>
    <name evidence="1" type="ORF">DNH61_16290</name>
</gene>
<proteinExistence type="predicted"/>
<reference evidence="1 2" key="1">
    <citation type="submission" date="2018-06" db="EMBL/GenBank/DDBJ databases">
        <title>Paenibacillus imtechensis sp. nov.</title>
        <authorList>
            <person name="Pinnaka A.K."/>
            <person name="Singh H."/>
            <person name="Kaur M."/>
        </authorList>
    </citation>
    <scope>NUCLEOTIDE SEQUENCE [LARGE SCALE GENOMIC DNA]</scope>
    <source>
        <strain evidence="1 2">SMB1</strain>
    </source>
</reference>
<protein>
    <submittedName>
        <fullName evidence="1">Uncharacterized protein</fullName>
    </submittedName>
</protein>
<accession>A0A2W1L443</accession>
<dbReference type="Proteomes" id="UP000249522">
    <property type="component" value="Unassembled WGS sequence"/>
</dbReference>
<dbReference type="AlphaFoldDB" id="A0A2W1L443"/>
<dbReference type="RefSeq" id="WP_111147746.1">
    <property type="nucleotide sequence ID" value="NZ_QKRB01000050.1"/>
</dbReference>
<evidence type="ECO:0000313" key="1">
    <source>
        <dbReference type="EMBL" id="PZD94788.1"/>
    </source>
</evidence>
<name>A0A2W1L443_9BACL</name>
<comment type="caution">
    <text evidence="1">The sequence shown here is derived from an EMBL/GenBank/DDBJ whole genome shotgun (WGS) entry which is preliminary data.</text>
</comment>
<evidence type="ECO:0000313" key="2">
    <source>
        <dbReference type="Proteomes" id="UP000249522"/>
    </source>
</evidence>